<proteinExistence type="predicted"/>
<dbReference type="InterPro" id="IPR022550">
    <property type="entry name" value="NTP_transf_8"/>
</dbReference>
<reference evidence="3 4" key="1">
    <citation type="journal article" date="2013" name="Int. J. Syst. Evol. Microbiol.">
        <title>Hoeflea suaedae sp. nov., an endophytic bacterium isolated from the root of the halophyte Suaeda maritima.</title>
        <authorList>
            <person name="Chung E.J."/>
            <person name="Park J.A."/>
            <person name="Pramanik P."/>
            <person name="Bibi F."/>
            <person name="Jeon C.O."/>
            <person name="Chung Y.R."/>
        </authorList>
    </citation>
    <scope>NUCLEOTIDE SEQUENCE [LARGE SCALE GENOMIC DNA]</scope>
    <source>
        <strain evidence="3 4">YC6898</strain>
    </source>
</reference>
<feature type="domain" description="Nucleotidyltransferase-like" evidence="2">
    <location>
        <begin position="104"/>
        <end position="311"/>
    </location>
</feature>
<protein>
    <recommendedName>
        <fullName evidence="2">Nucleotidyltransferase-like domain-containing protein</fullName>
    </recommendedName>
</protein>
<evidence type="ECO:0000256" key="1">
    <source>
        <dbReference type="SAM" id="Coils"/>
    </source>
</evidence>
<keyword evidence="4" id="KW-1185">Reference proteome</keyword>
<dbReference type="PIRSF" id="PIRSF031854">
    <property type="entry name" value="UCP031854"/>
    <property type="match status" value="1"/>
</dbReference>
<dbReference type="Proteomes" id="UP000295131">
    <property type="component" value="Unassembled WGS sequence"/>
</dbReference>
<sequence>MTIVSHSRPAIVAYQDLLRLHLDESAARLIGAIEERKRNGRVYLYEKFRIGTEMVSRYLGEDKPDLRARLERAEELKAEAEDRRKRMTRLTRTLRAEGFIAADRETGSLLLAFSRAGVFRLGGTLVGTSAYSLYQGELGLRMDYEELAQTGDVDFASFERLSVALEDKVEESPHDILTSLKFDPVPGVNDRQVWKWRQSSSEAMVEFLTPAFGDEIVKPLPALGVSAQALNYLNFLIADPIPAVALYRSGVLVQIPRPERFAIHKLIVADRRKGGPDQLKARKDRAQAKLLIAVLAEDRPDELVDAYEDAMSRGPRWRERIEASLKRMPETAEQISKLTG</sequence>
<accession>A0A4R5PJK2</accession>
<dbReference type="Pfam" id="PF12281">
    <property type="entry name" value="NTP_transf_8"/>
    <property type="match status" value="1"/>
</dbReference>
<organism evidence="3 4">
    <name type="scientific">Pseudohoeflea suaedae</name>
    <dbReference type="NCBI Taxonomy" id="877384"/>
    <lineage>
        <taxon>Bacteria</taxon>
        <taxon>Pseudomonadati</taxon>
        <taxon>Pseudomonadota</taxon>
        <taxon>Alphaproteobacteria</taxon>
        <taxon>Hyphomicrobiales</taxon>
        <taxon>Rhizobiaceae</taxon>
        <taxon>Pseudohoeflea</taxon>
    </lineage>
</organism>
<gene>
    <name evidence="3" type="ORF">E2A64_15165</name>
</gene>
<dbReference type="InterPro" id="IPR058575">
    <property type="entry name" value="NTP_transf_8_dom"/>
</dbReference>
<evidence type="ECO:0000313" key="3">
    <source>
        <dbReference type="EMBL" id="TDH35054.1"/>
    </source>
</evidence>
<evidence type="ECO:0000259" key="2">
    <source>
        <dbReference type="Pfam" id="PF12281"/>
    </source>
</evidence>
<name>A0A4R5PJK2_9HYPH</name>
<dbReference type="AlphaFoldDB" id="A0A4R5PJK2"/>
<dbReference type="RefSeq" id="WP_133285339.1">
    <property type="nucleotide sequence ID" value="NZ_SMSI01000003.1"/>
</dbReference>
<keyword evidence="1" id="KW-0175">Coiled coil</keyword>
<evidence type="ECO:0000313" key="4">
    <source>
        <dbReference type="Proteomes" id="UP000295131"/>
    </source>
</evidence>
<dbReference type="OrthoDB" id="5469612at2"/>
<dbReference type="EMBL" id="SMSI01000003">
    <property type="protein sequence ID" value="TDH35054.1"/>
    <property type="molecule type" value="Genomic_DNA"/>
</dbReference>
<comment type="caution">
    <text evidence="3">The sequence shown here is derived from an EMBL/GenBank/DDBJ whole genome shotgun (WGS) entry which is preliminary data.</text>
</comment>
<feature type="coiled-coil region" evidence="1">
    <location>
        <begin position="63"/>
        <end position="97"/>
    </location>
</feature>